<dbReference type="EMBL" id="QJJU01000017">
    <property type="protein sequence ID" value="PXX05576.1"/>
    <property type="molecule type" value="Genomic_DNA"/>
</dbReference>
<dbReference type="OrthoDB" id="4737297at2"/>
<organism evidence="3 4">
    <name type="scientific">Mycolicibacterium moriokaense</name>
    <dbReference type="NCBI Taxonomy" id="39691"/>
    <lineage>
        <taxon>Bacteria</taxon>
        <taxon>Bacillati</taxon>
        <taxon>Actinomycetota</taxon>
        <taxon>Actinomycetes</taxon>
        <taxon>Mycobacteriales</taxon>
        <taxon>Mycobacteriaceae</taxon>
        <taxon>Mycolicibacterium</taxon>
    </lineage>
</organism>
<evidence type="ECO:0000256" key="2">
    <source>
        <dbReference type="SAM" id="Phobius"/>
    </source>
</evidence>
<protein>
    <submittedName>
        <fullName evidence="3">Uncharacterized protein</fullName>
    </submittedName>
</protein>
<name>A0A318HC20_9MYCO</name>
<reference evidence="4" key="1">
    <citation type="submission" date="2018-05" db="EMBL/GenBank/DDBJ databases">
        <authorList>
            <person name="Deangelis K."/>
            <person name="Huntemann M."/>
            <person name="Clum A."/>
            <person name="Pillay M."/>
            <person name="Palaniappan K."/>
            <person name="Varghese N."/>
            <person name="Mikhailova N."/>
            <person name="Stamatis D."/>
            <person name="Reddy T."/>
            <person name="Daum C."/>
            <person name="Shapiro N."/>
            <person name="Ivanova N."/>
            <person name="Kyrpides N."/>
            <person name="Woyke T."/>
        </authorList>
    </citation>
    <scope>NUCLEOTIDE SEQUENCE [LARGE SCALE GENOMIC DNA]</scope>
    <source>
        <strain evidence="4">GAS496</strain>
    </source>
</reference>
<keyword evidence="2" id="KW-1133">Transmembrane helix</keyword>
<keyword evidence="4" id="KW-1185">Reference proteome</keyword>
<comment type="caution">
    <text evidence="3">The sequence shown here is derived from an EMBL/GenBank/DDBJ whole genome shotgun (WGS) entry which is preliminary data.</text>
</comment>
<evidence type="ECO:0000256" key="1">
    <source>
        <dbReference type="SAM" id="MobiDB-lite"/>
    </source>
</evidence>
<keyword evidence="2" id="KW-0472">Membrane</keyword>
<dbReference type="AlphaFoldDB" id="A0A318HC20"/>
<feature type="region of interest" description="Disordered" evidence="1">
    <location>
        <begin position="64"/>
        <end position="83"/>
    </location>
</feature>
<proteinExistence type="predicted"/>
<dbReference type="Proteomes" id="UP000247781">
    <property type="component" value="Unassembled WGS sequence"/>
</dbReference>
<feature type="transmembrane region" description="Helical" evidence="2">
    <location>
        <begin position="12"/>
        <end position="32"/>
    </location>
</feature>
<keyword evidence="2" id="KW-0812">Transmembrane</keyword>
<evidence type="ECO:0000313" key="4">
    <source>
        <dbReference type="Proteomes" id="UP000247781"/>
    </source>
</evidence>
<reference evidence="3 4" key="2">
    <citation type="submission" date="2018-06" db="EMBL/GenBank/DDBJ databases">
        <title>Sequencing of bacterial isolates from soil warming experiment in Harvard Forest, Massachusetts, USA.</title>
        <authorList>
            <person name="Deangelis K.PhD."/>
        </authorList>
    </citation>
    <scope>NUCLEOTIDE SEQUENCE [LARGE SCALE GENOMIC DNA]</scope>
    <source>
        <strain evidence="3 4">GAS496</strain>
    </source>
</reference>
<accession>A0A318HC20</accession>
<sequence length="83" mass="9009">MARIDLFAKIPLIGMSLVFLAMFIVAVTAYLHAGWYSIIGYAIAAVVAVFGFVMTFRDVRDTPGPPEHWDARGNPIDPASPGN</sequence>
<gene>
    <name evidence="3" type="ORF">C8E89_11785</name>
</gene>
<evidence type="ECO:0000313" key="3">
    <source>
        <dbReference type="EMBL" id="PXX05576.1"/>
    </source>
</evidence>
<feature type="transmembrane region" description="Helical" evidence="2">
    <location>
        <begin position="38"/>
        <end position="56"/>
    </location>
</feature>